<dbReference type="Gene3D" id="3.30.70.20">
    <property type="match status" value="1"/>
</dbReference>
<dbReference type="SUPFAM" id="SSF53706">
    <property type="entry name" value="Formate dehydrogenase/DMSO reductase, domains 1-3"/>
    <property type="match status" value="1"/>
</dbReference>
<dbReference type="GO" id="GO:0046872">
    <property type="term" value="F:metal ion binding"/>
    <property type="evidence" value="ECO:0007669"/>
    <property type="project" value="UniProtKB-KW"/>
</dbReference>
<dbReference type="SMART" id="SM00929">
    <property type="entry name" value="NADH-G_4Fe-4S_3"/>
    <property type="match status" value="1"/>
</dbReference>
<dbReference type="InterPro" id="IPR006656">
    <property type="entry name" value="Mopterin_OxRdtase"/>
</dbReference>
<feature type="domain" description="2Fe-2S ferredoxin-type" evidence="14">
    <location>
        <begin position="378"/>
        <end position="456"/>
    </location>
</feature>
<evidence type="ECO:0000313" key="18">
    <source>
        <dbReference type="WBParaSite" id="TCONS_00003695.p1"/>
    </source>
</evidence>
<dbReference type="InterPro" id="IPR001041">
    <property type="entry name" value="2Fe-2S_ferredoxin-type"/>
</dbReference>
<evidence type="ECO:0000256" key="2">
    <source>
        <dbReference type="ARBA" id="ARBA00005404"/>
    </source>
</evidence>
<dbReference type="Proteomes" id="UP000035681">
    <property type="component" value="Unplaced"/>
</dbReference>
<feature type="domain" description="4Fe-4S Mo/W bis-MGD-type" evidence="15">
    <location>
        <begin position="596"/>
        <end position="652"/>
    </location>
</feature>
<dbReference type="GO" id="GO:0045271">
    <property type="term" value="C:respiratory chain complex I"/>
    <property type="evidence" value="ECO:0007669"/>
    <property type="project" value="UniProtKB-ARBA"/>
</dbReference>
<dbReference type="PANTHER" id="PTHR43105">
    <property type="entry name" value="RESPIRATORY NITRATE REDUCTASE"/>
    <property type="match status" value="1"/>
</dbReference>
<organism evidence="17 18">
    <name type="scientific">Strongyloides stercoralis</name>
    <name type="common">Threadworm</name>
    <dbReference type="NCBI Taxonomy" id="6248"/>
    <lineage>
        <taxon>Eukaryota</taxon>
        <taxon>Metazoa</taxon>
        <taxon>Ecdysozoa</taxon>
        <taxon>Nematoda</taxon>
        <taxon>Chromadorea</taxon>
        <taxon>Rhabditida</taxon>
        <taxon>Tylenchina</taxon>
        <taxon>Panagrolaimomorpha</taxon>
        <taxon>Strongyloidoidea</taxon>
        <taxon>Strongyloididae</taxon>
        <taxon>Strongyloides</taxon>
    </lineage>
</organism>
<name>A0AAF5D0G2_STRER</name>
<dbReference type="WBParaSite" id="TCONS_00003695.p1">
    <property type="protein sequence ID" value="TCONS_00003695.p1"/>
    <property type="gene ID" value="XLOC_000146"/>
</dbReference>
<dbReference type="CDD" id="cd02773">
    <property type="entry name" value="MopB_Res-Cmplx1_Nad11"/>
    <property type="match status" value="1"/>
</dbReference>
<dbReference type="InterPro" id="IPR006963">
    <property type="entry name" value="Mopterin_OxRdtase_4Fe-4S_dom"/>
</dbReference>
<dbReference type="NCBIfam" id="TIGR01973">
    <property type="entry name" value="NuoG"/>
    <property type="match status" value="1"/>
</dbReference>
<protein>
    <recommendedName>
        <fullName evidence="3">NADH-ubiquinone oxidoreductase 75 kDa subunit, mitochondrial</fullName>
    </recommendedName>
</protein>
<dbReference type="InterPro" id="IPR036010">
    <property type="entry name" value="2Fe-2S_ferredoxin-like_sf"/>
</dbReference>
<dbReference type="InterPro" id="IPR054351">
    <property type="entry name" value="NADH_UbQ_OxRdtase_ferredoxin"/>
</dbReference>
<dbReference type="Gene3D" id="3.10.20.740">
    <property type="match status" value="1"/>
</dbReference>
<keyword evidence="17" id="KW-1185">Reference proteome</keyword>
<dbReference type="Pfam" id="PF00384">
    <property type="entry name" value="Molybdopterin"/>
    <property type="match status" value="1"/>
</dbReference>
<comment type="catalytic activity">
    <reaction evidence="11">
        <text>a ubiquinone + NADH + 5 H(+)(in) = a ubiquinol + NAD(+) + 4 H(+)(out)</text>
        <dbReference type="Rhea" id="RHEA:29091"/>
        <dbReference type="Rhea" id="RHEA-COMP:9565"/>
        <dbReference type="Rhea" id="RHEA-COMP:9566"/>
        <dbReference type="ChEBI" id="CHEBI:15378"/>
        <dbReference type="ChEBI" id="CHEBI:16389"/>
        <dbReference type="ChEBI" id="CHEBI:17976"/>
        <dbReference type="ChEBI" id="CHEBI:57540"/>
        <dbReference type="ChEBI" id="CHEBI:57945"/>
        <dbReference type="EC" id="7.1.1.2"/>
    </reaction>
</comment>
<dbReference type="PANTHER" id="PTHR43105:SF13">
    <property type="entry name" value="NADH-UBIQUINONE OXIDOREDUCTASE 75 KDA SUBUNIT, MITOCHONDRIAL"/>
    <property type="match status" value="1"/>
</dbReference>
<dbReference type="Pfam" id="PF10588">
    <property type="entry name" value="NADH-G_4Fe-4S_3"/>
    <property type="match status" value="1"/>
</dbReference>
<dbReference type="SUPFAM" id="SSF54292">
    <property type="entry name" value="2Fe-2S ferredoxin-like"/>
    <property type="match status" value="1"/>
</dbReference>
<dbReference type="GO" id="GO:0051539">
    <property type="term" value="F:4 iron, 4 sulfur cluster binding"/>
    <property type="evidence" value="ECO:0007669"/>
    <property type="project" value="UniProtKB-KW"/>
</dbReference>
<evidence type="ECO:0000256" key="4">
    <source>
        <dbReference type="ARBA" id="ARBA00022485"/>
    </source>
</evidence>
<evidence type="ECO:0000256" key="8">
    <source>
        <dbReference type="ARBA" id="ARBA00023014"/>
    </source>
</evidence>
<keyword evidence="4" id="KW-0004">4Fe-4S</keyword>
<dbReference type="PROSITE" id="PS51085">
    <property type="entry name" value="2FE2S_FER_2"/>
    <property type="match status" value="1"/>
</dbReference>
<dbReference type="Pfam" id="PF22117">
    <property type="entry name" value="Fer4_Nqo3"/>
    <property type="match status" value="1"/>
</dbReference>
<dbReference type="InterPro" id="IPR019574">
    <property type="entry name" value="NADH_UbQ_OxRdtase_Gsu_4Fe4S-bd"/>
</dbReference>
<reference evidence="18" key="1">
    <citation type="submission" date="2024-02" db="UniProtKB">
        <authorList>
            <consortium name="WormBaseParasite"/>
        </authorList>
    </citation>
    <scope>IDENTIFICATION</scope>
</reference>
<feature type="region of interest" description="Disordered" evidence="13">
    <location>
        <begin position="1"/>
        <end position="33"/>
    </location>
</feature>
<dbReference type="PROSITE" id="PS51669">
    <property type="entry name" value="4FE4S_MOW_BIS_MGD"/>
    <property type="match status" value="1"/>
</dbReference>
<evidence type="ECO:0000256" key="1">
    <source>
        <dbReference type="ARBA" id="ARBA00001966"/>
    </source>
</evidence>
<evidence type="ECO:0000256" key="10">
    <source>
        <dbReference type="ARBA" id="ARBA00034078"/>
    </source>
</evidence>
<keyword evidence="5" id="KW-0479">Metal-binding</keyword>
<dbReference type="SUPFAM" id="SSF54862">
    <property type="entry name" value="4Fe-4S ferredoxins"/>
    <property type="match status" value="1"/>
</dbReference>
<dbReference type="FunFam" id="3.30.70.20:FF:000002">
    <property type="entry name" value="NADH-ubiquinone oxidoreductase 75 kDa subunit"/>
    <property type="match status" value="1"/>
</dbReference>
<evidence type="ECO:0000256" key="3">
    <source>
        <dbReference type="ARBA" id="ARBA00013888"/>
    </source>
</evidence>
<dbReference type="InterPro" id="IPR000283">
    <property type="entry name" value="NADH_UbQ_OxRdtase_75kDa_su_CS"/>
</dbReference>
<dbReference type="FunFam" id="3.30.200.210:FF:000002">
    <property type="entry name" value="NADH-ubiquinone oxidoreductase 75 kDa subunit"/>
    <property type="match status" value="1"/>
</dbReference>
<evidence type="ECO:0000259" key="16">
    <source>
        <dbReference type="PROSITE" id="PS51839"/>
    </source>
</evidence>
<evidence type="ECO:0000256" key="12">
    <source>
        <dbReference type="RuleBase" id="RU004523"/>
    </source>
</evidence>
<proteinExistence type="inferred from homology"/>
<evidence type="ECO:0000256" key="9">
    <source>
        <dbReference type="ARBA" id="ARBA00023027"/>
    </source>
</evidence>
<keyword evidence="9" id="KW-0520">NAD</keyword>
<dbReference type="PROSITE" id="PS51839">
    <property type="entry name" value="4FE4S_HC3"/>
    <property type="match status" value="1"/>
</dbReference>
<feature type="domain" description="4Fe-4S His(Cys)3-ligated-type" evidence="16">
    <location>
        <begin position="456"/>
        <end position="495"/>
    </location>
</feature>
<dbReference type="GO" id="GO:0042773">
    <property type="term" value="P:ATP synthesis coupled electron transport"/>
    <property type="evidence" value="ECO:0007669"/>
    <property type="project" value="InterPro"/>
</dbReference>
<comment type="cofactor">
    <cofactor evidence="1">
        <name>[4Fe-4S] cluster</name>
        <dbReference type="ChEBI" id="CHEBI:49883"/>
    </cofactor>
</comment>
<evidence type="ECO:0000256" key="6">
    <source>
        <dbReference type="ARBA" id="ARBA00022967"/>
    </source>
</evidence>
<dbReference type="Gene3D" id="3.40.50.740">
    <property type="match status" value="1"/>
</dbReference>
<dbReference type="Pfam" id="PF22151">
    <property type="entry name" value="Fer4_NDSU1"/>
    <property type="match status" value="1"/>
</dbReference>
<dbReference type="InterPro" id="IPR010228">
    <property type="entry name" value="NADH_UbQ_OxRdtase_Gsu"/>
</dbReference>
<evidence type="ECO:0000256" key="11">
    <source>
        <dbReference type="ARBA" id="ARBA00049551"/>
    </source>
</evidence>
<evidence type="ECO:0000256" key="13">
    <source>
        <dbReference type="SAM" id="MobiDB-lite"/>
    </source>
</evidence>
<dbReference type="AlphaFoldDB" id="A0AAF5D0G2"/>
<dbReference type="GO" id="GO:0005743">
    <property type="term" value="C:mitochondrial inner membrane"/>
    <property type="evidence" value="ECO:0007669"/>
    <property type="project" value="UniProtKB-ARBA"/>
</dbReference>
<dbReference type="InterPro" id="IPR050123">
    <property type="entry name" value="Prok_molybdopt-oxidoreductase"/>
</dbReference>
<dbReference type="FunFam" id="3.10.20.740:FF:000001">
    <property type="entry name" value="NADH-quinone oxidoreductase subunit G"/>
    <property type="match status" value="1"/>
</dbReference>
<comment type="similarity">
    <text evidence="2 12">Belongs to the complex I 75 kDa subunit family.</text>
</comment>
<dbReference type="GO" id="GO:0008137">
    <property type="term" value="F:NADH dehydrogenase (ubiquinone) activity"/>
    <property type="evidence" value="ECO:0007669"/>
    <property type="project" value="UniProtKB-EC"/>
</dbReference>
<dbReference type="CDD" id="cd00207">
    <property type="entry name" value="fer2"/>
    <property type="match status" value="1"/>
</dbReference>
<dbReference type="PROSITE" id="PS00642">
    <property type="entry name" value="COMPLEX1_75K_2"/>
    <property type="match status" value="1"/>
</dbReference>
<dbReference type="PROSITE" id="PS00643">
    <property type="entry name" value="COMPLEX1_75K_3"/>
    <property type="match status" value="1"/>
</dbReference>
<evidence type="ECO:0000256" key="5">
    <source>
        <dbReference type="ARBA" id="ARBA00022723"/>
    </source>
</evidence>
<evidence type="ECO:0000259" key="15">
    <source>
        <dbReference type="PROSITE" id="PS51669"/>
    </source>
</evidence>
<dbReference type="InterPro" id="IPR015405">
    <property type="entry name" value="NDUFS1-like_C"/>
</dbReference>
<dbReference type="GO" id="GO:0016651">
    <property type="term" value="F:oxidoreductase activity, acting on NAD(P)H"/>
    <property type="evidence" value="ECO:0007669"/>
    <property type="project" value="InterPro"/>
</dbReference>
<evidence type="ECO:0000256" key="7">
    <source>
        <dbReference type="ARBA" id="ARBA00023004"/>
    </source>
</evidence>
<dbReference type="Pfam" id="PF09326">
    <property type="entry name" value="NADH_dhqG_C"/>
    <property type="match status" value="1"/>
</dbReference>
<dbReference type="Gene3D" id="3.30.200.210">
    <property type="match status" value="1"/>
</dbReference>
<evidence type="ECO:0000259" key="14">
    <source>
        <dbReference type="PROSITE" id="PS51085"/>
    </source>
</evidence>
<dbReference type="Pfam" id="PF13510">
    <property type="entry name" value="Fer2_4"/>
    <property type="match status" value="1"/>
</dbReference>
<dbReference type="PROSITE" id="PS00641">
    <property type="entry name" value="COMPLEX1_75K_1"/>
    <property type="match status" value="1"/>
</dbReference>
<keyword evidence="6" id="KW-1278">Translocase</keyword>
<keyword evidence="8" id="KW-0411">Iron-sulfur</keyword>
<sequence>IMTTLKRHPSSGYDELSKEKKVRKLEKSDEDKLNVESLQEDNLPHDSTIDIGGNFFNETTSEKFGNRNEVFKNMVEENFESESEEREIFLFENFPDESINKRGGFDLGKDNYFRNDKDFMNIGNYSRSTNIIINKEGMSEDEVKVNNTNQENFFDIITTVNNSNKLLDEEKIVERRGTSNNKNITMEKYKKLVPYGLYIYDVEYDDIKAETSIDGTVKITLINSIGTNIMSEIIEKMPGNPSDDWEATQERMMNAHHLMNKFDGRKDRINKDILIAILIYGSFFTGYAVEANVIKRIVTIKLFGCEDQNFNIRTFKRSNKNITTKKNFLFLKKKVSKMLSNGGRLTSRLLKASVLTRGPPTNHTSTVSQSTTPAKAPEKIEVFINDKPVMVDPGMTILQACAVADIDVPRFCYHDRLSIAGNCRMCLVEVEKSIKPVASCAMPVMKGMKIKTHSDFAKKAREGVMEFLLVNHPLDCPICDQGGECDLQDQSMAFGSDKGRLQNDYDGKRAVEDKDIGPLVKTSMNRCIQCTRCVRFANEIAGVADFGTTGRGNEMQIGTYVEKLFASELSGNVIDLCPVGALTSRPYSFMARPWETRKTESIDVMDSLGSNIVITHRTGEIFRIIPRMNDDVNEEWISDKTRFAVDGLKRQRLTQPMLKKNGNLVPATWEEVLFVIANKLKETPSDKVAAIAGGMNDAESMIALKDLFNKLNSENIYTEDYFPTSSGGTDIRANYIMNDKIAGIEEADALLLVGTNPRYEAPVLNARIRKTYLATPIEIGLIGSEVDLTYDYTYLGSNASTLDNITSTEFGKKLASAKSPMIIVSSEALKGEDGAKLLGNLQTLASKLSGSSGKAVINVLAKTAAQTAAFDIGLKPFNTLGNVKDLKLVYLLGADETGIDKSKLDKDCFVIYQGHHGDSGAENADAILPGSAYTEKDGIYVNTEGRTQVGFPALTSPGDGRVDWKIIRAISEVAGVKLPYDTLAEIRGRLIQIAPHFGKNNVVESTGFLKQALALADTGKINKDLSVKQVKLEDFYMTNTVSRASPTMAECIKAAQKFTSHPHKDSFQEHAGVAN</sequence>
<accession>A0AAF5D0G2</accession>
<evidence type="ECO:0000313" key="17">
    <source>
        <dbReference type="Proteomes" id="UP000035681"/>
    </source>
</evidence>
<feature type="compositionally biased region" description="Basic and acidic residues" evidence="13">
    <location>
        <begin position="15"/>
        <end position="33"/>
    </location>
</feature>
<comment type="cofactor">
    <cofactor evidence="10">
        <name>[2Fe-2S] cluster</name>
        <dbReference type="ChEBI" id="CHEBI:190135"/>
    </cofactor>
</comment>
<keyword evidence="7" id="KW-0408">Iron</keyword>